<evidence type="ECO:0000256" key="5">
    <source>
        <dbReference type="ARBA" id="ARBA00022927"/>
    </source>
</evidence>
<dbReference type="Pfam" id="PF14938">
    <property type="entry name" value="SNAP"/>
    <property type="match status" value="1"/>
</dbReference>
<evidence type="ECO:0000256" key="3">
    <source>
        <dbReference type="ARBA" id="ARBA00022448"/>
    </source>
</evidence>
<dbReference type="Gene3D" id="1.25.40.10">
    <property type="entry name" value="Tetratricopeptide repeat domain"/>
    <property type="match status" value="1"/>
</dbReference>
<evidence type="ECO:0000256" key="2">
    <source>
        <dbReference type="ARBA" id="ARBA00010050"/>
    </source>
</evidence>
<proteinExistence type="inferred from homology"/>
<dbReference type="InParanoid" id="A0A066WGB3"/>
<dbReference type="STRING" id="1037660.A0A066WGB3"/>
<accession>A0A066WGB3</accession>
<evidence type="ECO:0000256" key="4">
    <source>
        <dbReference type="ARBA" id="ARBA00022892"/>
    </source>
</evidence>
<gene>
    <name evidence="8" type="ORF">K437DRAFT_253662</name>
</gene>
<organism evidence="8 9">
    <name type="scientific">Tilletiaria anomala (strain ATCC 24038 / CBS 436.72 / UBC 951)</name>
    <dbReference type="NCBI Taxonomy" id="1037660"/>
    <lineage>
        <taxon>Eukaryota</taxon>
        <taxon>Fungi</taxon>
        <taxon>Dikarya</taxon>
        <taxon>Basidiomycota</taxon>
        <taxon>Ustilaginomycotina</taxon>
        <taxon>Exobasidiomycetes</taxon>
        <taxon>Georgefischeriales</taxon>
        <taxon>Tilletiariaceae</taxon>
        <taxon>Tilletiaria</taxon>
    </lineage>
</organism>
<dbReference type="SUPFAM" id="SSF48452">
    <property type="entry name" value="TPR-like"/>
    <property type="match status" value="1"/>
</dbReference>
<comment type="function">
    <text evidence="7">Required for vesicular transport between the endoplasmic reticulum and the Golgi apparatus.</text>
</comment>
<comment type="subcellular location">
    <subcellularLocation>
        <location evidence="1 7">Membrane</location>
        <topology evidence="1 7">Peripheral membrane protein</topology>
    </subcellularLocation>
</comment>
<evidence type="ECO:0000256" key="1">
    <source>
        <dbReference type="ARBA" id="ARBA00004170"/>
    </source>
</evidence>
<dbReference type="OrthoDB" id="9984275at2759"/>
<dbReference type="HOGENOM" id="CLU_046329_0_2_1"/>
<dbReference type="GO" id="GO:0035494">
    <property type="term" value="P:SNARE complex disassembly"/>
    <property type="evidence" value="ECO:0007669"/>
    <property type="project" value="TreeGrafter"/>
</dbReference>
<reference evidence="8 9" key="1">
    <citation type="submission" date="2014-05" db="EMBL/GenBank/DDBJ databases">
        <title>Draft genome sequence of a rare smut relative, Tilletiaria anomala UBC 951.</title>
        <authorList>
            <consortium name="DOE Joint Genome Institute"/>
            <person name="Toome M."/>
            <person name="Kuo A."/>
            <person name="Henrissat B."/>
            <person name="Lipzen A."/>
            <person name="Tritt A."/>
            <person name="Yoshinaga Y."/>
            <person name="Zane M."/>
            <person name="Barry K."/>
            <person name="Grigoriev I.V."/>
            <person name="Spatafora J.W."/>
            <person name="Aimea M.C."/>
        </authorList>
    </citation>
    <scope>NUCLEOTIDE SEQUENCE [LARGE SCALE GENOMIC DNA]</scope>
    <source>
        <strain evidence="8 9">UBC 951</strain>
    </source>
</reference>
<dbReference type="EMBL" id="JMSN01000005">
    <property type="protein sequence ID" value="KDN53012.1"/>
    <property type="molecule type" value="Genomic_DNA"/>
</dbReference>
<evidence type="ECO:0000313" key="9">
    <source>
        <dbReference type="Proteomes" id="UP000027361"/>
    </source>
</evidence>
<dbReference type="RefSeq" id="XP_013245851.1">
    <property type="nucleotide sequence ID" value="XM_013390397.1"/>
</dbReference>
<keyword evidence="9" id="KW-1185">Reference proteome</keyword>
<evidence type="ECO:0000313" key="8">
    <source>
        <dbReference type="EMBL" id="KDN53012.1"/>
    </source>
</evidence>
<dbReference type="FunFam" id="1.25.40.10:FF:000049">
    <property type="entry name" value="Alpha-soluble NSF attachment protein-like"/>
    <property type="match status" value="1"/>
</dbReference>
<dbReference type="FunCoup" id="A0A066WGB3">
    <property type="interactions" value="302"/>
</dbReference>
<keyword evidence="3 7" id="KW-0813">Transport</keyword>
<dbReference type="GO" id="GO:0031201">
    <property type="term" value="C:SNARE complex"/>
    <property type="evidence" value="ECO:0007669"/>
    <property type="project" value="TreeGrafter"/>
</dbReference>
<protein>
    <submittedName>
        <fullName evidence="8">Putative SEC17-transport vesicle fusion protein</fullName>
    </submittedName>
</protein>
<dbReference type="AlphaFoldDB" id="A0A066WGB3"/>
<evidence type="ECO:0000256" key="7">
    <source>
        <dbReference type="RuleBase" id="RU367013"/>
    </source>
</evidence>
<dbReference type="OMA" id="WSVKEYL"/>
<dbReference type="PANTHER" id="PTHR13768:SF8">
    <property type="entry name" value="ALPHA-SOLUBLE NSF ATTACHMENT PROTEIN"/>
    <property type="match status" value="1"/>
</dbReference>
<dbReference type="PANTHER" id="PTHR13768">
    <property type="entry name" value="SOLUBLE NSF ATTACHMENT PROTEIN SNAP"/>
    <property type="match status" value="1"/>
</dbReference>
<keyword evidence="6 7" id="KW-0472">Membrane</keyword>
<dbReference type="Proteomes" id="UP000027361">
    <property type="component" value="Unassembled WGS sequence"/>
</dbReference>
<dbReference type="GO" id="GO:0005774">
    <property type="term" value="C:vacuolar membrane"/>
    <property type="evidence" value="ECO:0007669"/>
    <property type="project" value="TreeGrafter"/>
</dbReference>
<dbReference type="InterPro" id="IPR011990">
    <property type="entry name" value="TPR-like_helical_dom_sf"/>
</dbReference>
<dbReference type="GO" id="GO:0019905">
    <property type="term" value="F:syntaxin binding"/>
    <property type="evidence" value="ECO:0007669"/>
    <property type="project" value="TreeGrafter"/>
</dbReference>
<dbReference type="GeneID" id="25263636"/>
<comment type="similarity">
    <text evidence="2 7">Belongs to the SNAP family.</text>
</comment>
<sequence>MSSADDMLRAADKKASSSGGWFSNAQSKLEEAAELYKGAGNKFRLDNRFEDAGHAFMKAAETEIKNNETDYAANTYFEASKCFKMVRPELAVVALERTVQLLVEKGRFRQAADRQKSIAELLKSDAQDPEKALTAYIKAAEWYVQEGAAATGSGCYREAAQLACELKRYPDAIEFWEKVAAMSLESNLTRYSVKDYYLNAGMCYLAIPDYVACGKAMGYYAQQDSSFPPTMEGRFLNSLLEACEAGDLPGLDQVIQDFDRTKRVQGWQASLLRGVRKGMQEEPDLS</sequence>
<dbReference type="PRINTS" id="PR00448">
    <property type="entry name" value="NSFATTACHMNT"/>
</dbReference>
<keyword evidence="4 7" id="KW-0931">ER-Golgi transport</keyword>
<name>A0A066WGB3_TILAU</name>
<comment type="caution">
    <text evidence="8">The sequence shown here is derived from an EMBL/GenBank/DDBJ whole genome shotgun (WGS) entry which is preliminary data.</text>
</comment>
<dbReference type="GO" id="GO:0006886">
    <property type="term" value="P:intracellular protein transport"/>
    <property type="evidence" value="ECO:0007669"/>
    <property type="project" value="UniProtKB-UniRule"/>
</dbReference>
<dbReference type="GO" id="GO:0005483">
    <property type="term" value="F:soluble NSF attachment protein activity"/>
    <property type="evidence" value="ECO:0007669"/>
    <property type="project" value="TreeGrafter"/>
</dbReference>
<evidence type="ECO:0000256" key="6">
    <source>
        <dbReference type="ARBA" id="ARBA00023136"/>
    </source>
</evidence>
<dbReference type="InterPro" id="IPR000744">
    <property type="entry name" value="NSF_attach"/>
</dbReference>
<keyword evidence="5 7" id="KW-0653">Protein transport</keyword>
<dbReference type="CDD" id="cd15832">
    <property type="entry name" value="SNAP"/>
    <property type="match status" value="1"/>
</dbReference>